<keyword evidence="1" id="KW-1133">Transmembrane helix</keyword>
<protein>
    <submittedName>
        <fullName evidence="2">Uncharacterized protein</fullName>
    </submittedName>
</protein>
<feature type="transmembrane region" description="Helical" evidence="1">
    <location>
        <begin position="15"/>
        <end position="34"/>
    </location>
</feature>
<dbReference type="AlphaFoldDB" id="A0A7W7S052"/>
<keyword evidence="1" id="KW-0472">Membrane</keyword>
<name>A0A7W7S052_9ACTN</name>
<keyword evidence="3" id="KW-1185">Reference proteome</keyword>
<organism evidence="2 3">
    <name type="scientific">Streptosporangium album</name>
    <dbReference type="NCBI Taxonomy" id="47479"/>
    <lineage>
        <taxon>Bacteria</taxon>
        <taxon>Bacillati</taxon>
        <taxon>Actinomycetota</taxon>
        <taxon>Actinomycetes</taxon>
        <taxon>Streptosporangiales</taxon>
        <taxon>Streptosporangiaceae</taxon>
        <taxon>Streptosporangium</taxon>
    </lineage>
</organism>
<dbReference type="Proteomes" id="UP000534286">
    <property type="component" value="Unassembled WGS sequence"/>
</dbReference>
<reference evidence="2 3" key="1">
    <citation type="submission" date="2020-08" db="EMBL/GenBank/DDBJ databases">
        <title>Sequencing the genomes of 1000 actinobacteria strains.</title>
        <authorList>
            <person name="Klenk H.-P."/>
        </authorList>
    </citation>
    <scope>NUCLEOTIDE SEQUENCE [LARGE SCALE GENOMIC DNA]</scope>
    <source>
        <strain evidence="2 3">DSM 43023</strain>
    </source>
</reference>
<comment type="caution">
    <text evidence="2">The sequence shown here is derived from an EMBL/GenBank/DDBJ whole genome shotgun (WGS) entry which is preliminary data.</text>
</comment>
<evidence type="ECO:0000256" key="1">
    <source>
        <dbReference type="SAM" id="Phobius"/>
    </source>
</evidence>
<gene>
    <name evidence="2" type="ORF">FHR32_005707</name>
</gene>
<evidence type="ECO:0000313" key="3">
    <source>
        <dbReference type="Proteomes" id="UP000534286"/>
    </source>
</evidence>
<keyword evidence="1" id="KW-0812">Transmembrane</keyword>
<accession>A0A7W7S052</accession>
<proteinExistence type="predicted"/>
<dbReference type="EMBL" id="JACHJU010000002">
    <property type="protein sequence ID" value="MBB4941330.1"/>
    <property type="molecule type" value="Genomic_DNA"/>
</dbReference>
<evidence type="ECO:0000313" key="2">
    <source>
        <dbReference type="EMBL" id="MBB4941330.1"/>
    </source>
</evidence>
<sequence>MDGRILVVNIPGKPAVWIGVVVAFMAMFLLPGYVT</sequence>